<proteinExistence type="predicted"/>
<organism evidence="1 2">
    <name type="scientific">Entomophthora muscae</name>
    <dbReference type="NCBI Taxonomy" id="34485"/>
    <lineage>
        <taxon>Eukaryota</taxon>
        <taxon>Fungi</taxon>
        <taxon>Fungi incertae sedis</taxon>
        <taxon>Zoopagomycota</taxon>
        <taxon>Entomophthoromycotina</taxon>
        <taxon>Entomophthoromycetes</taxon>
        <taxon>Entomophthorales</taxon>
        <taxon>Entomophthoraceae</taxon>
        <taxon>Entomophthora</taxon>
    </lineage>
</organism>
<comment type="caution">
    <text evidence="1">The sequence shown here is derived from an EMBL/GenBank/DDBJ whole genome shotgun (WGS) entry which is preliminary data.</text>
</comment>
<sequence length="354" mass="38429">MNQGTQSKLRRPVVLITGCSNAGIGSYLAKHFALRNCITYATARDVKNLSEVEGYGCKQVQMDICSTDSIQAAVELVIQAEGHIDILVNNAGVNFNGPIIELDITKAANVLNTNVLGALRVTQAVAPYMIKTGGGTIVNIGSIVGDLATPWGGIYSASKAALHSLTDALRLELRPFNIDVVVVKPGAVSSSIAKNNLAFRTNSEDQCNGEKTTILVSESFYKEIEGYVLKRINYSQEADSYNTDLFGEKVVSWVLGRRNQTMTKLGYWLNPANVSLGMLTWGIGRISPQLAPSMSYFKGYNWILPTELVLGGSTWAHTASKYVPNFAKDAVLWSKFGLGTLAMANNQTFSKKEE</sequence>
<name>A0ACC2URZ2_9FUNG</name>
<reference evidence="1" key="1">
    <citation type="submission" date="2022-04" db="EMBL/GenBank/DDBJ databases">
        <title>Genome of the entomopathogenic fungus Entomophthora muscae.</title>
        <authorList>
            <person name="Elya C."/>
            <person name="Lovett B.R."/>
            <person name="Lee E."/>
            <person name="Macias A.M."/>
            <person name="Hajek A.E."/>
            <person name="De Bivort B.L."/>
            <person name="Kasson M.T."/>
            <person name="De Fine Licht H.H."/>
            <person name="Stajich J.E."/>
        </authorList>
    </citation>
    <scope>NUCLEOTIDE SEQUENCE</scope>
    <source>
        <strain evidence="1">Berkeley</strain>
    </source>
</reference>
<gene>
    <name evidence="1" type="ORF">DSO57_1011422</name>
</gene>
<evidence type="ECO:0000313" key="1">
    <source>
        <dbReference type="EMBL" id="KAJ9089583.1"/>
    </source>
</evidence>
<keyword evidence="2" id="KW-1185">Reference proteome</keyword>
<protein>
    <submittedName>
        <fullName evidence="1">Uncharacterized protein</fullName>
    </submittedName>
</protein>
<dbReference type="EMBL" id="QTSX02000039">
    <property type="protein sequence ID" value="KAJ9089583.1"/>
    <property type="molecule type" value="Genomic_DNA"/>
</dbReference>
<evidence type="ECO:0000313" key="2">
    <source>
        <dbReference type="Proteomes" id="UP001165960"/>
    </source>
</evidence>
<dbReference type="Proteomes" id="UP001165960">
    <property type="component" value="Unassembled WGS sequence"/>
</dbReference>
<accession>A0ACC2URZ2</accession>